<organism evidence="1 2">
    <name type="scientific">Apostasia shenzhenica</name>
    <dbReference type="NCBI Taxonomy" id="1088818"/>
    <lineage>
        <taxon>Eukaryota</taxon>
        <taxon>Viridiplantae</taxon>
        <taxon>Streptophyta</taxon>
        <taxon>Embryophyta</taxon>
        <taxon>Tracheophyta</taxon>
        <taxon>Spermatophyta</taxon>
        <taxon>Magnoliopsida</taxon>
        <taxon>Liliopsida</taxon>
        <taxon>Asparagales</taxon>
        <taxon>Orchidaceae</taxon>
        <taxon>Apostasioideae</taxon>
        <taxon>Apostasia</taxon>
    </lineage>
</organism>
<gene>
    <name evidence="1" type="ORF">AXF42_Ash018240</name>
</gene>
<dbReference type="AlphaFoldDB" id="A0A2I0B2J3"/>
<reference evidence="1 2" key="1">
    <citation type="journal article" date="2017" name="Nature">
        <title>The Apostasia genome and the evolution of orchids.</title>
        <authorList>
            <person name="Zhang G.Q."/>
            <person name="Liu K.W."/>
            <person name="Li Z."/>
            <person name="Lohaus R."/>
            <person name="Hsiao Y.Y."/>
            <person name="Niu S.C."/>
            <person name="Wang J.Y."/>
            <person name="Lin Y.C."/>
            <person name="Xu Q."/>
            <person name="Chen L.J."/>
            <person name="Yoshida K."/>
            <person name="Fujiwara S."/>
            <person name="Wang Z.W."/>
            <person name="Zhang Y.Q."/>
            <person name="Mitsuda N."/>
            <person name="Wang M."/>
            <person name="Liu G.H."/>
            <person name="Pecoraro L."/>
            <person name="Huang H.X."/>
            <person name="Xiao X.J."/>
            <person name="Lin M."/>
            <person name="Wu X.Y."/>
            <person name="Wu W.L."/>
            <person name="Chen Y.Y."/>
            <person name="Chang S.B."/>
            <person name="Sakamoto S."/>
            <person name="Ohme-Takagi M."/>
            <person name="Yagi M."/>
            <person name="Zeng S.J."/>
            <person name="Shen C.Y."/>
            <person name="Yeh C.M."/>
            <person name="Luo Y.B."/>
            <person name="Tsai W.C."/>
            <person name="Van de Peer Y."/>
            <person name="Liu Z.J."/>
        </authorList>
    </citation>
    <scope>NUCLEOTIDE SEQUENCE [LARGE SCALE GENOMIC DNA]</scope>
    <source>
        <strain evidence="2">cv. Shenzhen</strain>
        <tissue evidence="1">Stem</tissue>
    </source>
</reference>
<protein>
    <submittedName>
        <fullName evidence="1">Uncharacterized protein</fullName>
    </submittedName>
</protein>
<sequence>MSKKALRRMSLNGKIQATLVGTAVVEKTANLIEEALFNEESKHYTRNLRHLFTILRL</sequence>
<keyword evidence="2" id="KW-1185">Reference proteome</keyword>
<proteinExistence type="predicted"/>
<name>A0A2I0B2J3_9ASPA</name>
<dbReference type="Proteomes" id="UP000236161">
    <property type="component" value="Unassembled WGS sequence"/>
</dbReference>
<dbReference type="EMBL" id="KZ451921">
    <property type="protein sequence ID" value="PKA62015.1"/>
    <property type="molecule type" value="Genomic_DNA"/>
</dbReference>
<evidence type="ECO:0000313" key="1">
    <source>
        <dbReference type="EMBL" id="PKA62015.1"/>
    </source>
</evidence>
<evidence type="ECO:0000313" key="2">
    <source>
        <dbReference type="Proteomes" id="UP000236161"/>
    </source>
</evidence>
<accession>A0A2I0B2J3</accession>